<dbReference type="PANTHER" id="PTHR34875">
    <property type="entry name" value="UPF0237 PROTEIN MJ1558"/>
    <property type="match status" value="1"/>
</dbReference>
<reference evidence="3" key="1">
    <citation type="submission" date="2019-02" db="EMBL/GenBank/DDBJ databases">
        <authorList>
            <person name="Gruber-Vodicka R. H."/>
            <person name="Seah K. B. B."/>
        </authorList>
    </citation>
    <scope>NUCLEOTIDE SEQUENCE</scope>
    <source>
        <strain evidence="2">BECK_DK161</strain>
        <strain evidence="3">BECK_DK47</strain>
    </source>
</reference>
<dbReference type="Gene3D" id="3.30.70.260">
    <property type="match status" value="2"/>
</dbReference>
<dbReference type="Pfam" id="PF13740">
    <property type="entry name" value="ACT_6"/>
    <property type="match status" value="1"/>
</dbReference>
<organism evidence="3">
    <name type="scientific">Candidatus Kentrum sp. DK</name>
    <dbReference type="NCBI Taxonomy" id="2126562"/>
    <lineage>
        <taxon>Bacteria</taxon>
        <taxon>Pseudomonadati</taxon>
        <taxon>Pseudomonadota</taxon>
        <taxon>Gammaproteobacteria</taxon>
        <taxon>Candidatus Kentrum</taxon>
    </lineage>
</organism>
<keyword evidence="1" id="KW-0804">Transcription</keyword>
<dbReference type="GO" id="GO:0006355">
    <property type="term" value="P:regulation of DNA-templated transcription"/>
    <property type="evidence" value="ECO:0007669"/>
    <property type="project" value="UniProtKB-UniRule"/>
</dbReference>
<evidence type="ECO:0000313" key="3">
    <source>
        <dbReference type="EMBL" id="VFJ49646.1"/>
    </source>
</evidence>
<dbReference type="GO" id="GO:0005737">
    <property type="term" value="C:cytoplasm"/>
    <property type="evidence" value="ECO:0007669"/>
    <property type="project" value="UniProtKB-SubCell"/>
</dbReference>
<dbReference type="FunFam" id="3.30.70.260:FF:000005">
    <property type="entry name" value="Glycine cleavage system transcriptional repressor"/>
    <property type="match status" value="1"/>
</dbReference>
<evidence type="ECO:0000313" key="2">
    <source>
        <dbReference type="EMBL" id="VFJ43802.1"/>
    </source>
</evidence>
<protein>
    <recommendedName>
        <fullName evidence="1">Glycine cleavage system transcriptional repressor</fullName>
    </recommendedName>
</protein>
<dbReference type="PANTHER" id="PTHR34875:SF5">
    <property type="entry name" value="GLYCINE CLEAVAGE SYSTEM TRANSCRIPTIONAL REPRESSOR"/>
    <property type="match status" value="1"/>
</dbReference>
<proteinExistence type="predicted"/>
<dbReference type="SUPFAM" id="SSF55021">
    <property type="entry name" value="ACT-like"/>
    <property type="match status" value="2"/>
</dbReference>
<dbReference type="InterPro" id="IPR050990">
    <property type="entry name" value="UPF0237/GcvR_regulator"/>
</dbReference>
<gene>
    <name evidence="3" type="ORF">BECKDK2373B_GA0170837_102535</name>
    <name evidence="2" type="ORF">BECKDK2373C_GA0170839_100662</name>
</gene>
<dbReference type="PIRSF" id="PIRSF028103">
    <property type="entry name" value="GcvR"/>
    <property type="match status" value="1"/>
</dbReference>
<dbReference type="InterPro" id="IPR016867">
    <property type="entry name" value="GcvR"/>
</dbReference>
<dbReference type="CDD" id="cd04893">
    <property type="entry name" value="ACT_GcvR_1"/>
    <property type="match status" value="1"/>
</dbReference>
<sequence length="175" mass="19234">METHFVLSALGEDRPGIVTHLSQMILDCGGNIKDSRMATLGSEFAIIMLISGNWNAIAKIENALPRIAGKLKLTIHNKRTEPRENAKSMIPYGIEVIAMDHPGIVRDVADFFFQRQINIEDLYTGTYAAPHTGAAMFSLHMTVGMPADISIAALRGEFMDFCDDLNLDAMLAPVK</sequence>
<keyword evidence="1" id="KW-0963">Cytoplasm</keyword>
<name>A0A450SBQ6_9GAMM</name>
<accession>A0A450SBQ6</accession>
<comment type="subcellular location">
    <subcellularLocation>
        <location evidence="1">Cytoplasm</location>
    </subcellularLocation>
</comment>
<dbReference type="CDD" id="cd04869">
    <property type="entry name" value="ACT_GcvR_2"/>
    <property type="match status" value="1"/>
</dbReference>
<dbReference type="EMBL" id="CAADEY010000006">
    <property type="protein sequence ID" value="VFJ43802.1"/>
    <property type="molecule type" value="Genomic_DNA"/>
</dbReference>
<dbReference type="EMBL" id="CAADEX010000025">
    <property type="protein sequence ID" value="VFJ49646.1"/>
    <property type="molecule type" value="Genomic_DNA"/>
</dbReference>
<evidence type="ECO:0000256" key="1">
    <source>
        <dbReference type="PIRNR" id="PIRNR028103"/>
    </source>
</evidence>
<keyword evidence="1" id="KW-0678">Repressor</keyword>
<dbReference type="AlphaFoldDB" id="A0A450SBQ6"/>
<dbReference type="InterPro" id="IPR045865">
    <property type="entry name" value="ACT-like_dom_sf"/>
</dbReference>